<dbReference type="AlphaFoldDB" id="W4JUB0"/>
<reference evidence="1 2" key="1">
    <citation type="journal article" date="2012" name="New Phytol.">
        <title>Insight into trade-off between wood decay and parasitism from the genome of a fungal forest pathogen.</title>
        <authorList>
            <person name="Olson A."/>
            <person name="Aerts A."/>
            <person name="Asiegbu F."/>
            <person name="Belbahri L."/>
            <person name="Bouzid O."/>
            <person name="Broberg A."/>
            <person name="Canback B."/>
            <person name="Coutinho P.M."/>
            <person name="Cullen D."/>
            <person name="Dalman K."/>
            <person name="Deflorio G."/>
            <person name="van Diepen L.T."/>
            <person name="Dunand C."/>
            <person name="Duplessis S."/>
            <person name="Durling M."/>
            <person name="Gonthier P."/>
            <person name="Grimwood J."/>
            <person name="Fossdal C.G."/>
            <person name="Hansson D."/>
            <person name="Henrissat B."/>
            <person name="Hietala A."/>
            <person name="Himmelstrand K."/>
            <person name="Hoffmeister D."/>
            <person name="Hogberg N."/>
            <person name="James T.Y."/>
            <person name="Karlsson M."/>
            <person name="Kohler A."/>
            <person name="Kues U."/>
            <person name="Lee Y.H."/>
            <person name="Lin Y.C."/>
            <person name="Lind M."/>
            <person name="Lindquist E."/>
            <person name="Lombard V."/>
            <person name="Lucas S."/>
            <person name="Lunden K."/>
            <person name="Morin E."/>
            <person name="Murat C."/>
            <person name="Park J."/>
            <person name="Raffaello T."/>
            <person name="Rouze P."/>
            <person name="Salamov A."/>
            <person name="Schmutz J."/>
            <person name="Solheim H."/>
            <person name="Stahlberg J."/>
            <person name="Velez H."/>
            <person name="de Vries R.P."/>
            <person name="Wiebenga A."/>
            <person name="Woodward S."/>
            <person name="Yakovlev I."/>
            <person name="Garbelotto M."/>
            <person name="Martin F."/>
            <person name="Grigoriev I.V."/>
            <person name="Stenlid J."/>
        </authorList>
    </citation>
    <scope>NUCLEOTIDE SEQUENCE [LARGE SCALE GENOMIC DNA]</scope>
    <source>
        <strain evidence="1 2">TC 32-1</strain>
    </source>
</reference>
<name>W4JUB0_HETIT</name>
<proteinExistence type="predicted"/>
<dbReference type="Proteomes" id="UP000030671">
    <property type="component" value="Unassembled WGS sequence"/>
</dbReference>
<accession>W4JUB0</accession>
<evidence type="ECO:0000313" key="1">
    <source>
        <dbReference type="EMBL" id="ETW77137.1"/>
    </source>
</evidence>
<protein>
    <submittedName>
        <fullName evidence="1">Uncharacterized protein</fullName>
    </submittedName>
</protein>
<dbReference type="eggNOG" id="ENOG502STHT">
    <property type="taxonomic scope" value="Eukaryota"/>
</dbReference>
<organism evidence="1 2">
    <name type="scientific">Heterobasidion irregulare (strain TC 32-1)</name>
    <dbReference type="NCBI Taxonomy" id="747525"/>
    <lineage>
        <taxon>Eukaryota</taxon>
        <taxon>Fungi</taxon>
        <taxon>Dikarya</taxon>
        <taxon>Basidiomycota</taxon>
        <taxon>Agaricomycotina</taxon>
        <taxon>Agaricomycetes</taxon>
        <taxon>Russulales</taxon>
        <taxon>Bondarzewiaceae</taxon>
        <taxon>Heterobasidion</taxon>
        <taxon>Heterobasidion annosum species complex</taxon>
    </lineage>
</organism>
<dbReference type="KEGG" id="hir:HETIRDRAFT_326740"/>
<dbReference type="HOGENOM" id="CLU_1713518_0_0_1"/>
<sequence>MEKIEDEVGVFSKQFKLVFSWQTRSTGDGIILIVEHGQAICAVVDVLWEYHDRYPSNEVIMKWGRDVLRGVRQIYAKKGLDYPLVSMDPKPNTSKRKRSAFMESAGTEVKVVASSRSDFLGRTPDPPKMVSNISEWIDMSLFIVKRCLPRSTP</sequence>
<dbReference type="InParanoid" id="W4JUB0"/>
<evidence type="ECO:0000313" key="2">
    <source>
        <dbReference type="Proteomes" id="UP000030671"/>
    </source>
</evidence>
<dbReference type="OrthoDB" id="3070403at2759"/>
<keyword evidence="2" id="KW-1185">Reference proteome</keyword>
<gene>
    <name evidence="1" type="ORF">HETIRDRAFT_326740</name>
</gene>
<dbReference type="GeneID" id="20671268"/>
<dbReference type="EMBL" id="KI925463">
    <property type="protein sequence ID" value="ETW77137.1"/>
    <property type="molecule type" value="Genomic_DNA"/>
</dbReference>
<dbReference type="RefSeq" id="XP_009550681.1">
    <property type="nucleotide sequence ID" value="XM_009552386.1"/>
</dbReference>